<dbReference type="EMBL" id="CP042437">
    <property type="protein sequence ID" value="QEC77052.1"/>
    <property type="molecule type" value="Genomic_DNA"/>
</dbReference>
<dbReference type="Proteomes" id="UP000321362">
    <property type="component" value="Chromosome"/>
</dbReference>
<dbReference type="PANTHER" id="PTHR36503">
    <property type="entry name" value="BLR2520 PROTEIN"/>
    <property type="match status" value="1"/>
</dbReference>
<dbReference type="InterPro" id="IPR037523">
    <property type="entry name" value="VOC_core"/>
</dbReference>
<evidence type="ECO:0000313" key="2">
    <source>
        <dbReference type="EMBL" id="QEC77052.1"/>
    </source>
</evidence>
<evidence type="ECO:0000259" key="1">
    <source>
        <dbReference type="PROSITE" id="PS51819"/>
    </source>
</evidence>
<dbReference type="SUPFAM" id="SSF54593">
    <property type="entry name" value="Glyoxalase/Bleomycin resistance protein/Dihydroxybiphenyl dioxygenase"/>
    <property type="match status" value="1"/>
</dbReference>
<dbReference type="KEGG" id="mgk:FSB76_14280"/>
<keyword evidence="3" id="KW-1185">Reference proteome</keyword>
<dbReference type="PANTHER" id="PTHR36503:SF3">
    <property type="entry name" value="BLR0126 PROTEIN"/>
    <property type="match status" value="1"/>
</dbReference>
<evidence type="ECO:0000313" key="3">
    <source>
        <dbReference type="Proteomes" id="UP000321362"/>
    </source>
</evidence>
<sequence length="118" mass="13334">MKIESVIPILYSDDVARSLAYYTQVLGFEEQWTWDDPPTFGGALTGDTTIFFCKGDQGHAGTWLCLNVDNVDEYYAAIKEKGAIILSPPEDKPWFMREMLVKDPDGHFLRVGHNISCD</sequence>
<dbReference type="Gene3D" id="3.10.180.10">
    <property type="entry name" value="2,3-Dihydroxybiphenyl 1,2-Dioxygenase, domain 1"/>
    <property type="match status" value="1"/>
</dbReference>
<dbReference type="InterPro" id="IPR029068">
    <property type="entry name" value="Glyas_Bleomycin-R_OHBP_Dase"/>
</dbReference>
<dbReference type="RefSeq" id="WP_147054409.1">
    <property type="nucleotide sequence ID" value="NZ_CP042437.1"/>
</dbReference>
<dbReference type="Pfam" id="PF00903">
    <property type="entry name" value="Glyoxalase"/>
    <property type="match status" value="1"/>
</dbReference>
<organism evidence="2 3">
    <name type="scientific">Mucilaginibacter ginsenosidivorax</name>
    <dbReference type="NCBI Taxonomy" id="862126"/>
    <lineage>
        <taxon>Bacteria</taxon>
        <taxon>Pseudomonadati</taxon>
        <taxon>Bacteroidota</taxon>
        <taxon>Sphingobacteriia</taxon>
        <taxon>Sphingobacteriales</taxon>
        <taxon>Sphingobacteriaceae</taxon>
        <taxon>Mucilaginibacter</taxon>
    </lineage>
</organism>
<name>A0A5B8W289_9SPHI</name>
<dbReference type="InterPro" id="IPR004360">
    <property type="entry name" value="Glyas_Fos-R_dOase_dom"/>
</dbReference>
<reference evidence="2 3" key="1">
    <citation type="journal article" date="2013" name="J. Microbiol.">
        <title>Mucilaginibacter ginsenosidivorax sp. nov., with ginsenoside converting activity isolated from sediment.</title>
        <authorList>
            <person name="Kim J.K."/>
            <person name="Choi T.E."/>
            <person name="Liu Q.M."/>
            <person name="Park H.Y."/>
            <person name="Yi T.H."/>
            <person name="Yoon M.H."/>
            <person name="Kim S.C."/>
            <person name="Im W.T."/>
        </authorList>
    </citation>
    <scope>NUCLEOTIDE SEQUENCE [LARGE SCALE GENOMIC DNA]</scope>
    <source>
        <strain evidence="2 3">KHI28</strain>
    </source>
</reference>
<dbReference type="OrthoDB" id="9798201at2"/>
<protein>
    <submittedName>
        <fullName evidence="2">Bleomycin resistance family protein</fullName>
    </submittedName>
</protein>
<feature type="domain" description="VOC" evidence="1">
    <location>
        <begin position="2"/>
        <end position="114"/>
    </location>
</feature>
<dbReference type="AlphaFoldDB" id="A0A5B8W289"/>
<dbReference type="PROSITE" id="PS51819">
    <property type="entry name" value="VOC"/>
    <property type="match status" value="1"/>
</dbReference>
<gene>
    <name evidence="2" type="ORF">FSB76_14280</name>
</gene>
<accession>A0A5B8W289</accession>
<proteinExistence type="predicted"/>